<protein>
    <submittedName>
        <fullName evidence="1">Uncharacterized protein</fullName>
    </submittedName>
</protein>
<reference evidence="1 2" key="1">
    <citation type="submission" date="2022-10" db="EMBL/GenBank/DDBJ databases">
        <title>Defluviimonas sp. nov., isolated from ocean surface water.</title>
        <authorList>
            <person name="He W."/>
            <person name="Wang L."/>
            <person name="Zhang D.-F."/>
        </authorList>
    </citation>
    <scope>NUCLEOTIDE SEQUENCE [LARGE SCALE GENOMIC DNA]</scope>
    <source>
        <strain evidence="1 2">WL0075</strain>
    </source>
</reference>
<sequence>MTATTITPPSPVTATCATCAKTFIPPAMASERGGNATTCRACAADRIEARRRAEADAYTAVNTSGISHA</sequence>
<keyword evidence="2" id="KW-1185">Reference proteome</keyword>
<dbReference type="RefSeq" id="WP_263719744.1">
    <property type="nucleotide sequence ID" value="NZ_JAOWLA010000001.1"/>
</dbReference>
<proteinExistence type="predicted"/>
<dbReference type="Proteomes" id="UP001652503">
    <property type="component" value="Unassembled WGS sequence"/>
</dbReference>
<comment type="caution">
    <text evidence="1">The sequence shown here is derived from an EMBL/GenBank/DDBJ whole genome shotgun (WGS) entry which is preliminary data.</text>
</comment>
<gene>
    <name evidence="1" type="ORF">OE647_01130</name>
</gene>
<accession>A0ABT2YWT3</accession>
<organism evidence="1 2">
    <name type="scientific">Albidovulum sediminicola</name>
    <dbReference type="NCBI Taxonomy" id="2984331"/>
    <lineage>
        <taxon>Bacteria</taxon>
        <taxon>Pseudomonadati</taxon>
        <taxon>Pseudomonadota</taxon>
        <taxon>Alphaproteobacteria</taxon>
        <taxon>Rhodobacterales</taxon>
        <taxon>Paracoccaceae</taxon>
        <taxon>Albidovulum</taxon>
    </lineage>
</organism>
<evidence type="ECO:0000313" key="1">
    <source>
        <dbReference type="EMBL" id="MCV2863336.1"/>
    </source>
</evidence>
<name>A0ABT2YWT3_9RHOB</name>
<dbReference type="EMBL" id="JAOWLA010000001">
    <property type="protein sequence ID" value="MCV2863336.1"/>
    <property type="molecule type" value="Genomic_DNA"/>
</dbReference>
<evidence type="ECO:0000313" key="2">
    <source>
        <dbReference type="Proteomes" id="UP001652503"/>
    </source>
</evidence>